<dbReference type="AlphaFoldDB" id="A0AAV9C008"/>
<evidence type="ECO:0000259" key="2">
    <source>
        <dbReference type="Pfam" id="PF13087"/>
    </source>
</evidence>
<dbReference type="Pfam" id="PF13086">
    <property type="entry name" value="AAA_11"/>
    <property type="match status" value="1"/>
</dbReference>
<evidence type="ECO:0000313" key="4">
    <source>
        <dbReference type="EMBL" id="KAK1281543.1"/>
    </source>
</evidence>
<reference evidence="4" key="2">
    <citation type="submission" date="2023-06" db="EMBL/GenBank/DDBJ databases">
        <authorList>
            <person name="Ma L."/>
            <person name="Liu K.-W."/>
            <person name="Li Z."/>
            <person name="Hsiao Y.-Y."/>
            <person name="Qi Y."/>
            <person name="Fu T."/>
            <person name="Tang G."/>
            <person name="Zhang D."/>
            <person name="Sun W.-H."/>
            <person name="Liu D.-K."/>
            <person name="Li Y."/>
            <person name="Chen G.-Z."/>
            <person name="Liu X.-D."/>
            <person name="Liao X.-Y."/>
            <person name="Jiang Y.-T."/>
            <person name="Yu X."/>
            <person name="Hao Y."/>
            <person name="Huang J."/>
            <person name="Zhao X.-W."/>
            <person name="Ke S."/>
            <person name="Chen Y.-Y."/>
            <person name="Wu W.-L."/>
            <person name="Hsu J.-L."/>
            <person name="Lin Y.-F."/>
            <person name="Huang M.-D."/>
            <person name="Li C.-Y."/>
            <person name="Huang L."/>
            <person name="Wang Z.-W."/>
            <person name="Zhao X."/>
            <person name="Zhong W.-Y."/>
            <person name="Peng D.-H."/>
            <person name="Ahmad S."/>
            <person name="Lan S."/>
            <person name="Zhang J.-S."/>
            <person name="Tsai W.-C."/>
            <person name="Van De Peer Y."/>
            <person name="Liu Z.-J."/>
        </authorList>
    </citation>
    <scope>NUCLEOTIDE SEQUENCE</scope>
    <source>
        <strain evidence="4">CP</strain>
        <tissue evidence="4">Leaves</tissue>
    </source>
</reference>
<dbReference type="InterPro" id="IPR027417">
    <property type="entry name" value="P-loop_NTPase"/>
</dbReference>
<dbReference type="Pfam" id="PF13087">
    <property type="entry name" value="AAA_12"/>
    <property type="match status" value="1"/>
</dbReference>
<dbReference type="Pfam" id="PF22527">
    <property type="entry name" value="DEXQc_Suv3"/>
    <property type="match status" value="1"/>
</dbReference>
<dbReference type="GO" id="GO:0004386">
    <property type="term" value="F:helicase activity"/>
    <property type="evidence" value="ECO:0007669"/>
    <property type="project" value="InterPro"/>
</dbReference>
<keyword evidence="5" id="KW-1185">Reference proteome</keyword>
<name>A0AAV9C008_ACOCL</name>
<dbReference type="InterPro" id="IPR041677">
    <property type="entry name" value="DNA2/NAM7_AAA_11"/>
</dbReference>
<dbReference type="InterPro" id="IPR055206">
    <property type="entry name" value="DEXQc_SUV3"/>
</dbReference>
<dbReference type="EMBL" id="JAUJYO010000022">
    <property type="protein sequence ID" value="KAK1281543.1"/>
    <property type="molecule type" value="Genomic_DNA"/>
</dbReference>
<proteinExistence type="predicted"/>
<protein>
    <submittedName>
        <fullName evidence="4">Uncharacterized protein</fullName>
    </submittedName>
</protein>
<accession>A0AAV9C008</accession>
<evidence type="ECO:0000313" key="5">
    <source>
        <dbReference type="Proteomes" id="UP001180020"/>
    </source>
</evidence>
<feature type="domain" description="ATP-dependent RNA helicase SUV3 DEXQ-box helicase" evidence="3">
    <location>
        <begin position="204"/>
        <end position="242"/>
    </location>
</feature>
<evidence type="ECO:0000259" key="3">
    <source>
        <dbReference type="Pfam" id="PF22527"/>
    </source>
</evidence>
<dbReference type="SUPFAM" id="SSF52540">
    <property type="entry name" value="P-loop containing nucleoside triphosphate hydrolases"/>
    <property type="match status" value="1"/>
</dbReference>
<reference evidence="4" key="1">
    <citation type="journal article" date="2023" name="Nat. Commun.">
        <title>Diploid and tetraploid genomes of Acorus and the evolution of monocots.</title>
        <authorList>
            <person name="Ma L."/>
            <person name="Liu K.W."/>
            <person name="Li Z."/>
            <person name="Hsiao Y.Y."/>
            <person name="Qi Y."/>
            <person name="Fu T."/>
            <person name="Tang G.D."/>
            <person name="Zhang D."/>
            <person name="Sun W.H."/>
            <person name="Liu D.K."/>
            <person name="Li Y."/>
            <person name="Chen G.Z."/>
            <person name="Liu X.D."/>
            <person name="Liao X.Y."/>
            <person name="Jiang Y.T."/>
            <person name="Yu X."/>
            <person name="Hao Y."/>
            <person name="Huang J."/>
            <person name="Zhao X.W."/>
            <person name="Ke S."/>
            <person name="Chen Y.Y."/>
            <person name="Wu W.L."/>
            <person name="Hsu J.L."/>
            <person name="Lin Y.F."/>
            <person name="Huang M.D."/>
            <person name="Li C.Y."/>
            <person name="Huang L."/>
            <person name="Wang Z.W."/>
            <person name="Zhao X."/>
            <person name="Zhong W.Y."/>
            <person name="Peng D.H."/>
            <person name="Ahmad S."/>
            <person name="Lan S."/>
            <person name="Zhang J.S."/>
            <person name="Tsai W.C."/>
            <person name="Van de Peer Y."/>
            <person name="Liu Z.J."/>
        </authorList>
    </citation>
    <scope>NUCLEOTIDE SEQUENCE</scope>
    <source>
        <strain evidence="4">CP</strain>
    </source>
</reference>
<dbReference type="InterPro" id="IPR041679">
    <property type="entry name" value="DNA2/NAM7-like_C"/>
</dbReference>
<sequence length="405" mass="45625">MVEPLELLVIDEAAQLKECESLIPLQLTGIRHAILIGDVCQLPAMVKSKVCDEAGFGRSLFERLSSLGHKKHLLDVQYRMHPSISRFPNAMFYDSKISDGSNVTEISYGRRYLDGRMYGTHCLWIVGNEPTLRKSRSIWARLVEDAKVRGCFFNADEDERLSNAITQFKTLQSWKIETARSRLETRIIELKEVVLTHGIQMLAKSGKTYNALKQLEKSSSGMYCGPLRLLAWEVAKRLNKANMIGCRTRGYSFTRALLGIPADELHLCGDAAAVPLVQEILKVTGDLSSISRHTEMARLLTTAKACVQYYERLSPLIPSKVPLGSFSNIQTGDCIVTFSRREIYNLKKEIEERGKHLCSVVYGSLPPETRTRQLFPHHIVPYATFFMVVHPFCLTTQSVAAILLS</sequence>
<organism evidence="4 5">
    <name type="scientific">Acorus calamus</name>
    <name type="common">Sweet flag</name>
    <dbReference type="NCBI Taxonomy" id="4465"/>
    <lineage>
        <taxon>Eukaryota</taxon>
        <taxon>Viridiplantae</taxon>
        <taxon>Streptophyta</taxon>
        <taxon>Embryophyta</taxon>
        <taxon>Tracheophyta</taxon>
        <taxon>Spermatophyta</taxon>
        <taxon>Magnoliopsida</taxon>
        <taxon>Liliopsida</taxon>
        <taxon>Acoraceae</taxon>
        <taxon>Acorus</taxon>
    </lineage>
</organism>
<dbReference type="Gene3D" id="3.40.50.300">
    <property type="entry name" value="P-loop containing nucleotide triphosphate hydrolases"/>
    <property type="match status" value="5"/>
</dbReference>
<comment type="caution">
    <text evidence="4">The sequence shown here is derived from an EMBL/GenBank/DDBJ whole genome shotgun (WGS) entry which is preliminary data.</text>
</comment>
<dbReference type="Proteomes" id="UP001180020">
    <property type="component" value="Unassembled WGS sequence"/>
</dbReference>
<gene>
    <name evidence="4" type="ORF">QJS10_CPB22g01221</name>
</gene>
<dbReference type="InterPro" id="IPR045055">
    <property type="entry name" value="DNA2/NAM7-like"/>
</dbReference>
<dbReference type="PANTHER" id="PTHR10887">
    <property type="entry name" value="DNA2/NAM7 HELICASE FAMILY"/>
    <property type="match status" value="1"/>
</dbReference>
<evidence type="ECO:0000259" key="1">
    <source>
        <dbReference type="Pfam" id="PF13086"/>
    </source>
</evidence>
<feature type="domain" description="DNA2/NAM7 helicase-like C-terminal" evidence="2">
    <location>
        <begin position="57"/>
        <end position="118"/>
    </location>
</feature>
<feature type="domain" description="DNA2/NAM7 helicase helicase" evidence="1">
    <location>
        <begin position="5"/>
        <end position="49"/>
    </location>
</feature>
<dbReference type="PANTHER" id="PTHR10887:SF515">
    <property type="entry name" value="P-LOOP CONTAINING NUCLEOSIDE TRIPHOSPHATE HYDROLASES SUPERFAMILY PROTEIN"/>
    <property type="match status" value="1"/>
</dbReference>